<sequence>MALFNHYLMFHSIAEIFSIIVACSIFVVAYNSRKWMENDYLLFIGIASLFIAILDMVHTLAYKGLGVFIGHDEVNRAASLWIAARYLESMSLVVAPLFFKRKININVVFATYSVLLFIVLGAILFWDVFPTCFVDGRGLTPFKKTSEYVISLILVIAFLILRKNRNEFTPRVFRLMSYAIMVTILTELMFTFYSSPYDIFNFTGHILKIVSFFLYYRAIVVTGLKMPFDIIFRQLKHREDELQELNRQLELRVDQEITVRQHKEQLLIQQSKMAAVGEMIGAIAHQWRQPLNAISVMTMDFKDAYDFGEINKDYISQMTDKINGQVMFMSETINDFRNFLQPSKEKTAFNVSHAIKDILRLISFMVNKDNLEIKLECKEKDRKKLLFKHDCIEICECEEGFIVYGYQNEFKHVVLNLINNARDAITASRDKGLYSRATRGEIFIELYSLNGNVRVEISDNGGGIPDDILKRLFTPYFTTKDA</sequence>
<feature type="transmembrane region" description="Helical" evidence="3">
    <location>
        <begin position="106"/>
        <end position="125"/>
    </location>
</feature>
<dbReference type="InterPro" id="IPR005467">
    <property type="entry name" value="His_kinase_dom"/>
</dbReference>
<name>A0ABS6S061_9BACT</name>
<dbReference type="PANTHER" id="PTHR43065:SF42">
    <property type="entry name" value="TWO-COMPONENT SENSOR PPRA"/>
    <property type="match status" value="1"/>
</dbReference>
<feature type="domain" description="Histidine kinase" evidence="4">
    <location>
        <begin position="282"/>
        <end position="482"/>
    </location>
</feature>
<reference evidence="5 6" key="1">
    <citation type="journal article" date="2020" name="J Geophys Res Biogeosci">
        <title>Magnetotaxis as an Adaptation to Enable Bacterial Shuttling of Microbial Sulfur and Sulfur Cycling Across Aquatic Oxic#Anoxic Interfaces.</title>
        <authorList>
            <person name="Li J."/>
            <person name="Liu P."/>
            <person name="Wang J."/>
            <person name="Roberts A.P."/>
            <person name="Pan Y."/>
        </authorList>
    </citation>
    <scope>NUCLEOTIDE SEQUENCE [LARGE SCALE GENOMIC DNA]</scope>
    <source>
        <strain evidence="5 6">MYR-1_YQ</strain>
    </source>
</reference>
<dbReference type="InterPro" id="IPR003661">
    <property type="entry name" value="HisK_dim/P_dom"/>
</dbReference>
<dbReference type="PANTHER" id="PTHR43065">
    <property type="entry name" value="SENSOR HISTIDINE KINASE"/>
    <property type="match status" value="1"/>
</dbReference>
<feature type="transmembrane region" description="Helical" evidence="3">
    <location>
        <begin position="145"/>
        <end position="161"/>
    </location>
</feature>
<gene>
    <name evidence="5" type="ORF">HWQ67_11640</name>
</gene>
<dbReference type="RefSeq" id="WP_218252861.1">
    <property type="nucleotide sequence ID" value="NZ_JABXWD010000218.1"/>
</dbReference>
<feature type="transmembrane region" description="Helical" evidence="3">
    <location>
        <begin position="6"/>
        <end position="28"/>
    </location>
</feature>
<feature type="transmembrane region" description="Helical" evidence="3">
    <location>
        <begin position="199"/>
        <end position="216"/>
    </location>
</feature>
<feature type="transmembrane region" description="Helical" evidence="3">
    <location>
        <begin position="173"/>
        <end position="193"/>
    </location>
</feature>
<dbReference type="EC" id="2.7.13.3" evidence="2"/>
<evidence type="ECO:0000259" key="4">
    <source>
        <dbReference type="PROSITE" id="PS50109"/>
    </source>
</evidence>
<feature type="transmembrane region" description="Helical" evidence="3">
    <location>
        <begin position="40"/>
        <end position="60"/>
    </location>
</feature>
<keyword evidence="3" id="KW-0812">Transmembrane</keyword>
<protein>
    <recommendedName>
        <fullName evidence="2">histidine kinase</fullName>
        <ecNumber evidence="2">2.7.13.3</ecNumber>
    </recommendedName>
</protein>
<comment type="catalytic activity">
    <reaction evidence="1">
        <text>ATP + protein L-histidine = ADP + protein N-phospho-L-histidine.</text>
        <dbReference type="EC" id="2.7.13.3"/>
    </reaction>
</comment>
<evidence type="ECO:0000256" key="1">
    <source>
        <dbReference type="ARBA" id="ARBA00000085"/>
    </source>
</evidence>
<evidence type="ECO:0000256" key="3">
    <source>
        <dbReference type="SAM" id="Phobius"/>
    </source>
</evidence>
<dbReference type="CDD" id="cd00082">
    <property type="entry name" value="HisKA"/>
    <property type="match status" value="1"/>
</dbReference>
<dbReference type="Proteomes" id="UP001196980">
    <property type="component" value="Unassembled WGS sequence"/>
</dbReference>
<evidence type="ECO:0000256" key="2">
    <source>
        <dbReference type="ARBA" id="ARBA00012438"/>
    </source>
</evidence>
<dbReference type="InterPro" id="IPR033425">
    <property type="entry name" value="MASE3"/>
</dbReference>
<proteinExistence type="predicted"/>
<keyword evidence="3" id="KW-1133">Transmembrane helix</keyword>
<dbReference type="EMBL" id="JABXWD010000218">
    <property type="protein sequence ID" value="MBV6342239.1"/>
    <property type="molecule type" value="Genomic_DNA"/>
</dbReference>
<comment type="caution">
    <text evidence="5">The sequence shown here is derived from an EMBL/GenBank/DDBJ whole genome shotgun (WGS) entry which is preliminary data.</text>
</comment>
<dbReference type="Pfam" id="PF17159">
    <property type="entry name" value="MASE3"/>
    <property type="match status" value="1"/>
</dbReference>
<evidence type="ECO:0000313" key="6">
    <source>
        <dbReference type="Proteomes" id="UP001196980"/>
    </source>
</evidence>
<dbReference type="Pfam" id="PF02518">
    <property type="entry name" value="HATPase_c"/>
    <property type="match status" value="1"/>
</dbReference>
<evidence type="ECO:0000313" key="5">
    <source>
        <dbReference type="EMBL" id="MBV6342239.1"/>
    </source>
</evidence>
<accession>A0ABS6S061</accession>
<keyword evidence="3" id="KW-0472">Membrane</keyword>
<organism evidence="5 6">
    <name type="scientific">Candidatus Magnetobacterium casense</name>
    <dbReference type="NCBI Taxonomy" id="1455061"/>
    <lineage>
        <taxon>Bacteria</taxon>
        <taxon>Pseudomonadati</taxon>
        <taxon>Nitrospirota</taxon>
        <taxon>Thermodesulfovibrionia</taxon>
        <taxon>Thermodesulfovibrionales</taxon>
        <taxon>Candidatus Magnetobacteriaceae</taxon>
        <taxon>Candidatus Magnetobacterium</taxon>
    </lineage>
</organism>
<dbReference type="InterPro" id="IPR003594">
    <property type="entry name" value="HATPase_dom"/>
</dbReference>
<dbReference type="PROSITE" id="PS50109">
    <property type="entry name" value="HIS_KIN"/>
    <property type="match status" value="1"/>
</dbReference>
<feature type="transmembrane region" description="Helical" evidence="3">
    <location>
        <begin position="80"/>
        <end position="99"/>
    </location>
</feature>
<feature type="non-terminal residue" evidence="5">
    <location>
        <position position="482"/>
    </location>
</feature>
<keyword evidence="6" id="KW-1185">Reference proteome</keyword>